<organism evidence="2">
    <name type="scientific">Solanum chilense</name>
    <name type="common">Tomato</name>
    <name type="synonym">Lycopersicon chilense</name>
    <dbReference type="NCBI Taxonomy" id="4083"/>
    <lineage>
        <taxon>Eukaryota</taxon>
        <taxon>Viridiplantae</taxon>
        <taxon>Streptophyta</taxon>
        <taxon>Embryophyta</taxon>
        <taxon>Tracheophyta</taxon>
        <taxon>Spermatophyta</taxon>
        <taxon>Magnoliopsida</taxon>
        <taxon>eudicotyledons</taxon>
        <taxon>Gunneridae</taxon>
        <taxon>Pentapetalae</taxon>
        <taxon>asterids</taxon>
        <taxon>lamiids</taxon>
        <taxon>Solanales</taxon>
        <taxon>Solanaceae</taxon>
        <taxon>Solanoideae</taxon>
        <taxon>Solaneae</taxon>
        <taxon>Solanum</taxon>
        <taxon>Solanum subgen. Lycopersicon</taxon>
    </lineage>
</organism>
<proteinExistence type="predicted"/>
<feature type="region of interest" description="Disordered" evidence="1">
    <location>
        <begin position="1"/>
        <end position="21"/>
    </location>
</feature>
<dbReference type="AlphaFoldDB" id="A0A6N2BKV8"/>
<evidence type="ECO:0000256" key="1">
    <source>
        <dbReference type="SAM" id="MobiDB-lite"/>
    </source>
</evidence>
<name>A0A6N2BKV8_SOLCI</name>
<evidence type="ECO:0000313" key="2">
    <source>
        <dbReference type="EMBL" id="TMW95264.1"/>
    </source>
</evidence>
<accession>A0A6N2BKV8</accession>
<protein>
    <submittedName>
        <fullName evidence="2">Uncharacterized protein</fullName>
    </submittedName>
</protein>
<dbReference type="EMBL" id="RXGB01002407">
    <property type="protein sequence ID" value="TMW95264.1"/>
    <property type="molecule type" value="Genomic_DNA"/>
</dbReference>
<gene>
    <name evidence="2" type="ORF">EJD97_009168</name>
</gene>
<comment type="caution">
    <text evidence="2">The sequence shown here is derived from an EMBL/GenBank/DDBJ whole genome shotgun (WGS) entry which is preliminary data.</text>
</comment>
<sequence length="73" mass="8022">MHHHFSTSSPPACLTDSEGSKNCHSKEELSSLLLHCSLVASIIATIRCWIFSNVPLAGGIELELQSFFFCLDN</sequence>
<reference evidence="2" key="1">
    <citation type="submission" date="2019-05" db="EMBL/GenBank/DDBJ databases">
        <title>The de novo reference genome and transcriptome assemblies of the wild tomato species Solanum chilense.</title>
        <authorList>
            <person name="Stam R."/>
            <person name="Nosenko T."/>
            <person name="Hoerger A.C."/>
            <person name="Stephan W."/>
            <person name="Seidel M.A."/>
            <person name="Kuhn J.M.M."/>
            <person name="Haberer G."/>
            <person name="Tellier A."/>
        </authorList>
    </citation>
    <scope>NUCLEOTIDE SEQUENCE</scope>
    <source>
        <tissue evidence="2">Mature leaves</tissue>
    </source>
</reference>
<feature type="compositionally biased region" description="Polar residues" evidence="1">
    <location>
        <begin position="1"/>
        <end position="10"/>
    </location>
</feature>